<keyword evidence="2" id="KW-0732">Signal</keyword>
<keyword evidence="4" id="KW-0378">Hydrolase</keyword>
<organism evidence="4 5">
    <name type="scientific">Novosphingobium aquiterrae</name>
    <dbReference type="NCBI Taxonomy" id="624388"/>
    <lineage>
        <taxon>Bacteria</taxon>
        <taxon>Pseudomonadati</taxon>
        <taxon>Pseudomonadota</taxon>
        <taxon>Alphaproteobacteria</taxon>
        <taxon>Sphingomonadales</taxon>
        <taxon>Sphingomonadaceae</taxon>
        <taxon>Novosphingobium</taxon>
    </lineage>
</organism>
<dbReference type="EC" id="3.5.-.-" evidence="4"/>
<dbReference type="InterPro" id="IPR033932">
    <property type="entry name" value="YtcJ-like"/>
</dbReference>
<dbReference type="InterPro" id="IPR011059">
    <property type="entry name" value="Metal-dep_hydrolase_composite"/>
</dbReference>
<dbReference type="Proteomes" id="UP001589943">
    <property type="component" value="Unassembled WGS sequence"/>
</dbReference>
<feature type="chain" id="PRO_5045690932" evidence="2">
    <location>
        <begin position="20"/>
        <end position="602"/>
    </location>
</feature>
<dbReference type="RefSeq" id="WP_379480459.1">
    <property type="nucleotide sequence ID" value="NZ_JBHLTL010000001.1"/>
</dbReference>
<dbReference type="InterPro" id="IPR032466">
    <property type="entry name" value="Metal_Hydrolase"/>
</dbReference>
<reference evidence="4 5" key="1">
    <citation type="submission" date="2024-09" db="EMBL/GenBank/DDBJ databases">
        <authorList>
            <person name="Sun Q."/>
            <person name="Mori K."/>
        </authorList>
    </citation>
    <scope>NUCLEOTIDE SEQUENCE [LARGE SCALE GENOMIC DNA]</scope>
    <source>
        <strain evidence="4 5">NCAIM B.02537</strain>
    </source>
</reference>
<evidence type="ECO:0000313" key="5">
    <source>
        <dbReference type="Proteomes" id="UP001589943"/>
    </source>
</evidence>
<evidence type="ECO:0000313" key="4">
    <source>
        <dbReference type="EMBL" id="MFC0588442.1"/>
    </source>
</evidence>
<dbReference type="Gene3D" id="3.10.310.70">
    <property type="match status" value="1"/>
</dbReference>
<feature type="region of interest" description="Disordered" evidence="1">
    <location>
        <begin position="581"/>
        <end position="602"/>
    </location>
</feature>
<feature type="domain" description="Amidohydrolase 3" evidence="3">
    <location>
        <begin position="69"/>
        <end position="196"/>
    </location>
</feature>
<accession>A0ABV6PF22</accession>
<dbReference type="EMBL" id="JBHLTL010000001">
    <property type="protein sequence ID" value="MFC0588442.1"/>
    <property type="molecule type" value="Genomic_DNA"/>
</dbReference>
<sequence>MFRFLAAAAVLAIAAPALADTLVDNVDGLTLDEKGQVERFNGLLIGEDGRIVQVFHRGDKRPAKVDYMVDGKGRVLMPGMIDAHAHIMGLGFGALTLDLSETTSLAQAQQLIAAYAAAHPDRPWILGRGWNQELWKLGRFPTAAELDAVVGDRPVWLERVDGHAGWANSRAMAAAGVTAGSKDPAGGQIIRLGLSAAAPATAAPGKGPALSAKPGTKIRPAAPTGNLGKPSGIFVDNAMNLIGAAVPPPRPEDRDVALGKAQEILLKYGVTAAADMGSSIEDWQAFRRAGDTGALRVRIMSYAAGIDNMALIGGPGPSPWLYDDKLRLNGVKLYADGALGSRGASLKLPYSDSPGARGLRITQDTALKNMMSRAAFDHFQIAVHAIGDEANAAVLSAYEELAQTYKGDRRWRIEHAQILDPTDIPRFAKGNIIASMQPVHETSDRLMAEARLGPNRLSGAYAWNSILKTGGRLAFGSDAPVELPDPWAGFAAAITRQGPDGEPQGGWQPQERITREQALAGYTTGAAYAGFGDGHFGRLTRGQRADFLLVDRDPMLASPADVRATKVLQTWVGGQLMYDAAKPPAPVAEPAARERPVATDGR</sequence>
<feature type="region of interest" description="Disordered" evidence="1">
    <location>
        <begin position="203"/>
        <end position="223"/>
    </location>
</feature>
<dbReference type="Gene3D" id="2.30.40.10">
    <property type="entry name" value="Urease, subunit C, domain 1"/>
    <property type="match status" value="1"/>
</dbReference>
<feature type="compositionally biased region" description="Basic and acidic residues" evidence="1">
    <location>
        <begin position="591"/>
        <end position="602"/>
    </location>
</feature>
<dbReference type="Gene3D" id="3.20.20.140">
    <property type="entry name" value="Metal-dependent hydrolases"/>
    <property type="match status" value="1"/>
</dbReference>
<dbReference type="SUPFAM" id="SSF51338">
    <property type="entry name" value="Composite domain of metallo-dependent hydrolases"/>
    <property type="match status" value="1"/>
</dbReference>
<evidence type="ECO:0000259" key="3">
    <source>
        <dbReference type="Pfam" id="PF07969"/>
    </source>
</evidence>
<dbReference type="CDD" id="cd01300">
    <property type="entry name" value="YtcJ_like"/>
    <property type="match status" value="1"/>
</dbReference>
<dbReference type="SUPFAM" id="SSF51556">
    <property type="entry name" value="Metallo-dependent hydrolases"/>
    <property type="match status" value="1"/>
</dbReference>
<dbReference type="PANTHER" id="PTHR22642:SF2">
    <property type="entry name" value="PROTEIN LONG AFTER FAR-RED 3"/>
    <property type="match status" value="1"/>
</dbReference>
<keyword evidence="5" id="KW-1185">Reference proteome</keyword>
<gene>
    <name evidence="4" type="ORF">ACFFF7_03360</name>
</gene>
<dbReference type="Pfam" id="PF07969">
    <property type="entry name" value="Amidohydro_3"/>
    <property type="match status" value="2"/>
</dbReference>
<feature type="domain" description="Amidohydrolase 3" evidence="3">
    <location>
        <begin position="225"/>
        <end position="578"/>
    </location>
</feature>
<comment type="caution">
    <text evidence="4">The sequence shown here is derived from an EMBL/GenBank/DDBJ whole genome shotgun (WGS) entry which is preliminary data.</text>
</comment>
<dbReference type="InterPro" id="IPR013108">
    <property type="entry name" value="Amidohydro_3"/>
</dbReference>
<feature type="signal peptide" evidence="2">
    <location>
        <begin position="1"/>
        <end position="19"/>
    </location>
</feature>
<name>A0ABV6PF22_9SPHN</name>
<proteinExistence type="predicted"/>
<evidence type="ECO:0000256" key="2">
    <source>
        <dbReference type="SAM" id="SignalP"/>
    </source>
</evidence>
<dbReference type="GO" id="GO:0016787">
    <property type="term" value="F:hydrolase activity"/>
    <property type="evidence" value="ECO:0007669"/>
    <property type="project" value="UniProtKB-KW"/>
</dbReference>
<evidence type="ECO:0000256" key="1">
    <source>
        <dbReference type="SAM" id="MobiDB-lite"/>
    </source>
</evidence>
<dbReference type="PANTHER" id="PTHR22642">
    <property type="entry name" value="IMIDAZOLONEPROPIONASE"/>
    <property type="match status" value="1"/>
</dbReference>
<protein>
    <submittedName>
        <fullName evidence="4">Amidohydrolase</fullName>
        <ecNumber evidence="4">3.5.-.-</ecNumber>
    </submittedName>
</protein>